<dbReference type="Gene3D" id="3.60.15.10">
    <property type="entry name" value="Ribonuclease Z/Hydroxyacylglutathione hydrolase-like"/>
    <property type="match status" value="1"/>
</dbReference>
<keyword evidence="2" id="KW-0479">Metal-binding</keyword>
<evidence type="ECO:0000313" key="6">
    <source>
        <dbReference type="EMBL" id="APT92429.1"/>
    </source>
</evidence>
<organism evidence="6 7">
    <name type="scientific">Corynebacterium phocae</name>
    <dbReference type="NCBI Taxonomy" id="161895"/>
    <lineage>
        <taxon>Bacteria</taxon>
        <taxon>Bacillati</taxon>
        <taxon>Actinomycetota</taxon>
        <taxon>Actinomycetes</taxon>
        <taxon>Mycobacteriales</taxon>
        <taxon>Corynebacteriaceae</taxon>
        <taxon>Corynebacterium</taxon>
    </lineage>
</organism>
<evidence type="ECO:0000256" key="3">
    <source>
        <dbReference type="ARBA" id="ARBA00022801"/>
    </source>
</evidence>
<dbReference type="STRING" id="161895.CPHO_05510"/>
<dbReference type="InterPro" id="IPR051453">
    <property type="entry name" value="MBL_Glyoxalase_II"/>
</dbReference>
<dbReference type="PANTHER" id="PTHR46233">
    <property type="entry name" value="HYDROXYACYLGLUTATHIONE HYDROLASE GLOC"/>
    <property type="match status" value="1"/>
</dbReference>
<dbReference type="CDD" id="cd06262">
    <property type="entry name" value="metallo-hydrolase-like_MBL-fold"/>
    <property type="match status" value="1"/>
</dbReference>
<evidence type="ECO:0000256" key="2">
    <source>
        <dbReference type="ARBA" id="ARBA00022723"/>
    </source>
</evidence>
<name>A0A1L7D2R2_9CORY</name>
<keyword evidence="4" id="KW-0862">Zinc</keyword>
<accession>A0A1L7D2R2</accession>
<dbReference type="AlphaFoldDB" id="A0A1L7D2R2"/>
<dbReference type="SUPFAM" id="SSF56281">
    <property type="entry name" value="Metallo-hydrolase/oxidoreductase"/>
    <property type="match status" value="1"/>
</dbReference>
<evidence type="ECO:0000313" key="7">
    <source>
        <dbReference type="Proteomes" id="UP000185491"/>
    </source>
</evidence>
<dbReference type="PANTHER" id="PTHR46233:SF3">
    <property type="entry name" value="HYDROXYACYLGLUTATHIONE HYDROLASE GLOC"/>
    <property type="match status" value="1"/>
</dbReference>
<evidence type="ECO:0000256" key="4">
    <source>
        <dbReference type="ARBA" id="ARBA00022833"/>
    </source>
</evidence>
<keyword evidence="3 6" id="KW-0378">Hydrolase</keyword>
<dbReference type="OrthoDB" id="9802991at2"/>
<feature type="domain" description="Metallo-beta-lactamase" evidence="5">
    <location>
        <begin position="12"/>
        <end position="191"/>
    </location>
</feature>
<sequence length="214" mass="22846">MELYGFAAGPYESNTYIVANEGRAFVVDPGIHAAKRVVAMLEEHSLTLEAIVLTHGHVDHTREAGDLAAMFSVPVYIHPLDAPYLNGGKWISDQSKVLFDIEGMVPIADLRELSGDGLELIGAKFGLLHAPGHTPGSTLIVGEGFAFTGDVLFKGTIGRTDFYGSDDAAMQASLRGPVWSLPDATAILPGHGATTTMRAERATNPFLIRIGEVM</sequence>
<dbReference type="GO" id="GO:0046872">
    <property type="term" value="F:metal ion binding"/>
    <property type="evidence" value="ECO:0007669"/>
    <property type="project" value="UniProtKB-KW"/>
</dbReference>
<evidence type="ECO:0000259" key="5">
    <source>
        <dbReference type="SMART" id="SM00849"/>
    </source>
</evidence>
<proteinExistence type="predicted"/>
<dbReference type="InterPro" id="IPR001279">
    <property type="entry name" value="Metallo-B-lactamas"/>
</dbReference>
<dbReference type="GO" id="GO:0016787">
    <property type="term" value="F:hydrolase activity"/>
    <property type="evidence" value="ECO:0007669"/>
    <property type="project" value="UniProtKB-KW"/>
</dbReference>
<reference evidence="6 7" key="1">
    <citation type="submission" date="2014-08" db="EMBL/GenBank/DDBJ databases">
        <title>Complete genome sequence of Corynebacterium phocae M408/89/1(T)(=DSM 44612(T)), isolated from the common seal (Phoca vitulina).</title>
        <authorList>
            <person name="Ruckert C."/>
            <person name="Albersmeier A."/>
            <person name="Winkler A."/>
            <person name="Kalinowski J."/>
        </authorList>
    </citation>
    <scope>NUCLEOTIDE SEQUENCE [LARGE SCALE GENOMIC DNA]</scope>
    <source>
        <strain evidence="6 7">M408/89/1</strain>
    </source>
</reference>
<comment type="cofactor">
    <cofactor evidence="1">
        <name>Zn(2+)</name>
        <dbReference type="ChEBI" id="CHEBI:29105"/>
    </cofactor>
</comment>
<dbReference type="SMART" id="SM00849">
    <property type="entry name" value="Lactamase_B"/>
    <property type="match status" value="1"/>
</dbReference>
<dbReference type="InterPro" id="IPR036866">
    <property type="entry name" value="RibonucZ/Hydroxyglut_hydro"/>
</dbReference>
<evidence type="ECO:0000256" key="1">
    <source>
        <dbReference type="ARBA" id="ARBA00001947"/>
    </source>
</evidence>
<gene>
    <name evidence="6" type="ORF">CPHO_05510</name>
</gene>
<dbReference type="EMBL" id="CP009249">
    <property type="protein sequence ID" value="APT92429.1"/>
    <property type="molecule type" value="Genomic_DNA"/>
</dbReference>
<dbReference type="KEGG" id="cpho:CPHO_05510"/>
<dbReference type="Proteomes" id="UP000185491">
    <property type="component" value="Chromosome"/>
</dbReference>
<protein>
    <submittedName>
        <fullName evidence="6">Hydrolase</fullName>
    </submittedName>
</protein>
<dbReference type="Pfam" id="PF00753">
    <property type="entry name" value="Lactamase_B"/>
    <property type="match status" value="1"/>
</dbReference>
<keyword evidence="7" id="KW-1185">Reference proteome</keyword>
<dbReference type="RefSeq" id="WP_075733899.1">
    <property type="nucleotide sequence ID" value="NZ_CP009249.1"/>
</dbReference>